<organism evidence="6 7">
    <name type="scientific">Actinomycetospora straminea</name>
    <dbReference type="NCBI Taxonomy" id="663607"/>
    <lineage>
        <taxon>Bacteria</taxon>
        <taxon>Bacillati</taxon>
        <taxon>Actinomycetota</taxon>
        <taxon>Actinomycetes</taxon>
        <taxon>Pseudonocardiales</taxon>
        <taxon>Pseudonocardiaceae</taxon>
        <taxon>Actinomycetospora</taxon>
    </lineage>
</organism>
<keyword evidence="4 5" id="KW-0472">Membrane</keyword>
<gene>
    <name evidence="6" type="ORF">GCM10023203_43470</name>
</gene>
<keyword evidence="2 5" id="KW-0812">Transmembrane</keyword>
<sequence>MTPVIGFAAAIVVIFAGLGLVKVLALAPARALATEAGFSVDAYRRIGALELAGAVGVALGPAVPVLGVLAGTGLLLLLAGAVVTHLRHRDGVRRIAPAVVCAVLVAGYLAALGQAVS</sequence>
<dbReference type="Proteomes" id="UP001500457">
    <property type="component" value="Unassembled WGS sequence"/>
</dbReference>
<feature type="transmembrane region" description="Helical" evidence="5">
    <location>
        <begin position="95"/>
        <end position="116"/>
    </location>
</feature>
<evidence type="ECO:0000256" key="5">
    <source>
        <dbReference type="SAM" id="Phobius"/>
    </source>
</evidence>
<name>A0ABP9ESU3_9PSEU</name>
<evidence type="ECO:0000256" key="1">
    <source>
        <dbReference type="ARBA" id="ARBA00004141"/>
    </source>
</evidence>
<evidence type="ECO:0000256" key="3">
    <source>
        <dbReference type="ARBA" id="ARBA00022989"/>
    </source>
</evidence>
<proteinExistence type="predicted"/>
<protein>
    <submittedName>
        <fullName evidence="6">DoxX family protein</fullName>
    </submittedName>
</protein>
<reference evidence="7" key="1">
    <citation type="journal article" date="2019" name="Int. J. Syst. Evol. Microbiol.">
        <title>The Global Catalogue of Microorganisms (GCM) 10K type strain sequencing project: providing services to taxonomists for standard genome sequencing and annotation.</title>
        <authorList>
            <consortium name="The Broad Institute Genomics Platform"/>
            <consortium name="The Broad Institute Genome Sequencing Center for Infectious Disease"/>
            <person name="Wu L."/>
            <person name="Ma J."/>
        </authorList>
    </citation>
    <scope>NUCLEOTIDE SEQUENCE [LARGE SCALE GENOMIC DNA]</scope>
    <source>
        <strain evidence="7">JCM 17983</strain>
    </source>
</reference>
<comment type="subcellular location">
    <subcellularLocation>
        <location evidence="1">Membrane</location>
        <topology evidence="1">Multi-pass membrane protein</topology>
    </subcellularLocation>
</comment>
<evidence type="ECO:0000256" key="4">
    <source>
        <dbReference type="ARBA" id="ARBA00023136"/>
    </source>
</evidence>
<keyword evidence="7" id="KW-1185">Reference proteome</keyword>
<keyword evidence="3 5" id="KW-1133">Transmembrane helix</keyword>
<evidence type="ECO:0000313" key="6">
    <source>
        <dbReference type="EMBL" id="GAA4886176.1"/>
    </source>
</evidence>
<feature type="transmembrane region" description="Helical" evidence="5">
    <location>
        <begin position="57"/>
        <end position="83"/>
    </location>
</feature>
<dbReference type="EMBL" id="BAABHQ010000013">
    <property type="protein sequence ID" value="GAA4886176.1"/>
    <property type="molecule type" value="Genomic_DNA"/>
</dbReference>
<dbReference type="Pfam" id="PF13564">
    <property type="entry name" value="DoxX_2"/>
    <property type="match status" value="1"/>
</dbReference>
<dbReference type="InterPro" id="IPR032808">
    <property type="entry name" value="DoxX"/>
</dbReference>
<dbReference type="RefSeq" id="WP_274230073.1">
    <property type="nucleotide sequence ID" value="NZ_BAABHQ010000013.1"/>
</dbReference>
<evidence type="ECO:0000256" key="2">
    <source>
        <dbReference type="ARBA" id="ARBA00022692"/>
    </source>
</evidence>
<evidence type="ECO:0000313" key="7">
    <source>
        <dbReference type="Proteomes" id="UP001500457"/>
    </source>
</evidence>
<comment type="caution">
    <text evidence="6">The sequence shown here is derived from an EMBL/GenBank/DDBJ whole genome shotgun (WGS) entry which is preliminary data.</text>
</comment>
<accession>A0ABP9ESU3</accession>